<protein>
    <recommendedName>
        <fullName evidence="3">Secreted protein</fullName>
    </recommendedName>
</protein>
<proteinExistence type="predicted"/>
<dbReference type="EMBL" id="GHJT01008040">
    <property type="protein sequence ID" value="MOY42011.1"/>
    <property type="molecule type" value="Transcribed_RNA"/>
</dbReference>
<feature type="chain" id="PRO_5020039266" description="Secreted protein" evidence="1">
    <location>
        <begin position="32"/>
        <end position="102"/>
    </location>
</feature>
<sequence length="102" mass="11339">MGLFSGLGCLFRALVNVTLCVCFTCVSICSASKCWPVGSVKANSCEPLPAFSLVFITPLLGVEKGVFPRARAWPDHLLVYHDSRLPIAVFFVREFFFRFAFV</sequence>
<feature type="signal peptide" evidence="1">
    <location>
        <begin position="1"/>
        <end position="31"/>
    </location>
</feature>
<name>A0A4D5RZD4_IXOSC</name>
<evidence type="ECO:0000256" key="1">
    <source>
        <dbReference type="SAM" id="SignalP"/>
    </source>
</evidence>
<accession>A0A4D5RZD4</accession>
<evidence type="ECO:0000313" key="2">
    <source>
        <dbReference type="EMBL" id="MOY42011.1"/>
    </source>
</evidence>
<organism evidence="2">
    <name type="scientific">Ixodes scapularis</name>
    <name type="common">Black-legged tick</name>
    <name type="synonym">Deer tick</name>
    <dbReference type="NCBI Taxonomy" id="6945"/>
    <lineage>
        <taxon>Eukaryota</taxon>
        <taxon>Metazoa</taxon>
        <taxon>Ecdysozoa</taxon>
        <taxon>Arthropoda</taxon>
        <taxon>Chelicerata</taxon>
        <taxon>Arachnida</taxon>
        <taxon>Acari</taxon>
        <taxon>Parasitiformes</taxon>
        <taxon>Ixodida</taxon>
        <taxon>Ixodoidea</taxon>
        <taxon>Ixodidae</taxon>
        <taxon>Ixodinae</taxon>
        <taxon>Ixodes</taxon>
    </lineage>
</organism>
<keyword evidence="1" id="KW-0732">Signal</keyword>
<reference evidence="2" key="1">
    <citation type="submission" date="2019-04" db="EMBL/GenBank/DDBJ databases">
        <title>An insight into the mialome of Ixodes scapularis.</title>
        <authorList>
            <person name="Ribeiro J.M."/>
            <person name="Mather T.N."/>
            <person name="Karim S."/>
        </authorList>
    </citation>
    <scope>NUCLEOTIDE SEQUENCE</scope>
</reference>
<dbReference type="AlphaFoldDB" id="A0A4D5RZD4"/>
<evidence type="ECO:0008006" key="3">
    <source>
        <dbReference type="Google" id="ProtNLM"/>
    </source>
</evidence>